<dbReference type="SUPFAM" id="SSF56003">
    <property type="entry name" value="Molybdenum cofactor-binding domain"/>
    <property type="match status" value="1"/>
</dbReference>
<feature type="domain" description="Aldehyde oxidase/xanthine dehydrogenase a/b hammerhead" evidence="3">
    <location>
        <begin position="18"/>
        <end position="130"/>
    </location>
</feature>
<dbReference type="PANTHER" id="PTHR11908">
    <property type="entry name" value="XANTHINE DEHYDROGENASE"/>
    <property type="match status" value="1"/>
</dbReference>
<dbReference type="RefSeq" id="WP_160721417.1">
    <property type="nucleotide sequence ID" value="NZ_SUMG01000009.1"/>
</dbReference>
<dbReference type="Gene3D" id="3.30.365.10">
    <property type="entry name" value="Aldehyde oxidase/xanthine dehydrogenase, molybdopterin binding domain"/>
    <property type="match status" value="4"/>
</dbReference>
<proteinExistence type="predicted"/>
<name>A0AA43XL49_9CLOT</name>
<dbReference type="SUPFAM" id="SSF54665">
    <property type="entry name" value="CO dehydrogenase molybdoprotein N-domain-like"/>
    <property type="match status" value="1"/>
</dbReference>
<dbReference type="InterPro" id="IPR046867">
    <property type="entry name" value="AldOxase/xan_DH_MoCoBD2"/>
</dbReference>
<dbReference type="InterPro" id="IPR000674">
    <property type="entry name" value="Ald_Oxase/Xan_DH_a/b"/>
</dbReference>
<accession>A0AA43XL49</accession>
<keyword evidence="1" id="KW-0500">Molybdenum</keyword>
<dbReference type="GO" id="GO:0005506">
    <property type="term" value="F:iron ion binding"/>
    <property type="evidence" value="ECO:0007669"/>
    <property type="project" value="InterPro"/>
</dbReference>
<dbReference type="Pfam" id="PF20256">
    <property type="entry name" value="MoCoBD_2"/>
    <property type="match status" value="1"/>
</dbReference>
<dbReference type="Proteomes" id="UP000449710">
    <property type="component" value="Unassembled WGS sequence"/>
</dbReference>
<dbReference type="InterPro" id="IPR036856">
    <property type="entry name" value="Ald_Oxase/Xan_DH_a/b_sf"/>
</dbReference>
<dbReference type="GO" id="GO:0016491">
    <property type="term" value="F:oxidoreductase activity"/>
    <property type="evidence" value="ECO:0007669"/>
    <property type="project" value="UniProtKB-KW"/>
</dbReference>
<dbReference type="Pfam" id="PF02738">
    <property type="entry name" value="MoCoBD_1"/>
    <property type="match status" value="1"/>
</dbReference>
<dbReference type="SMART" id="SM01008">
    <property type="entry name" value="Ald_Xan_dh_C"/>
    <property type="match status" value="1"/>
</dbReference>
<dbReference type="InterPro" id="IPR016208">
    <property type="entry name" value="Ald_Oxase/xanthine_DH-like"/>
</dbReference>
<dbReference type="PANTHER" id="PTHR11908:SF132">
    <property type="entry name" value="ALDEHYDE OXIDASE 1-RELATED"/>
    <property type="match status" value="1"/>
</dbReference>
<evidence type="ECO:0000256" key="1">
    <source>
        <dbReference type="ARBA" id="ARBA00022505"/>
    </source>
</evidence>
<dbReference type="Pfam" id="PF01315">
    <property type="entry name" value="Ald_Xan_dh_C"/>
    <property type="match status" value="1"/>
</dbReference>
<protein>
    <submittedName>
        <fullName evidence="4">Aldehyde oxidase</fullName>
    </submittedName>
</protein>
<keyword evidence="2" id="KW-0560">Oxidoreductase</keyword>
<organism evidence="4 5">
    <name type="scientific">Isachenkonia alkalipeptolytica</name>
    <dbReference type="NCBI Taxonomy" id="2565777"/>
    <lineage>
        <taxon>Bacteria</taxon>
        <taxon>Bacillati</taxon>
        <taxon>Bacillota</taxon>
        <taxon>Clostridia</taxon>
        <taxon>Eubacteriales</taxon>
        <taxon>Clostridiaceae</taxon>
        <taxon>Isachenkonia</taxon>
    </lineage>
</organism>
<evidence type="ECO:0000313" key="5">
    <source>
        <dbReference type="Proteomes" id="UP000449710"/>
    </source>
</evidence>
<dbReference type="Gene3D" id="3.90.1170.50">
    <property type="entry name" value="Aldehyde oxidase/xanthine dehydrogenase, a/b hammerhead"/>
    <property type="match status" value="1"/>
</dbReference>
<evidence type="ECO:0000313" key="4">
    <source>
        <dbReference type="EMBL" id="NBG88627.1"/>
    </source>
</evidence>
<reference evidence="4 5" key="1">
    <citation type="submission" date="2019-04" db="EMBL/GenBank/DDBJ databases">
        <title>Isachenkonia alkalipeptolytica gen. nov. sp. nov. a new anaerobic, alkiliphilic organothrophic bacterium capable to reduce synthesized ferrihydrite isolated from a soda lake.</title>
        <authorList>
            <person name="Toshchakov S.V."/>
            <person name="Zavarzina D.G."/>
            <person name="Zhilina T.N."/>
            <person name="Kostrikina N.A."/>
            <person name="Kublanov I.V."/>
        </authorList>
    </citation>
    <scope>NUCLEOTIDE SEQUENCE [LARGE SCALE GENOMIC DNA]</scope>
    <source>
        <strain evidence="4 5">Z-1701</strain>
    </source>
</reference>
<sequence length="783" mass="85757">MKYVSDSIKKIDSDALLKGKGVYTDDLAPKDALCIKVVRSPHAFAKITSIDDRQTRRVPGVEMVLTHQDLQRIPFTRAGQCYPELSPYDKFILDEYVRHVGDDVAIIVAENQRAAEIGAKRLKVTYEVLEPVLDYRKAEGHRTLVHPEKENFIPVDFVGYHREKNLACEIGFEVGEIDEVLETSEVVITKSYESQAQAQAMMETQRAYSYEDTYGRLVVVSSTQIPFHVRRTLARALDMPMGKIRVIKPRIGGGFGSKQSIHGEFYPALITKLTGKPSKILYSRKEVFSGTTSRHKMGFDITLGATKEGKILGIEMKALSDTGAYGEHANTTVGAAGKKVLTLYNKVKACSFKGKAVYTNNLPGGALRGFGVTQGTFALESAVNELAEKLQMDPVKLREINMIQKGETTPIYNIITKGSGSDPIYMDSCELEACVQRGKEIFAWEDRRRRIAKEKEALREKGKARGVGMAIAQQGSGLPNIDMAGATIKLNDDGFFTLLVGATDIGTGSDTILSQIAAEALDVSVEQINIHASDTDVSPFDSGAYASSTTYTSGNAVIEACKNMEALIREYGAKVLEENTEDVSFEGGRIFSNRGKEISLEAFSKKITYSMIHQQLTATGSFVPKKAAPPFMAGFAEVEVDLDTGKTDLLDFVGAVDCGTAINPTLARVQAEGGIVQGMGMALYEEVKVNAKGKLKSNSFMEYKIPTRKDVHNIQVELIEGHDDTGPYGAKSIGEVVVNTVPPAIMEAIYQATGARIRTLPATPEKVWRAMEKKKQENNKTGE</sequence>
<dbReference type="InterPro" id="IPR037165">
    <property type="entry name" value="AldOxase/xan_DH_Mopterin-bd_sf"/>
</dbReference>
<comment type="caution">
    <text evidence="4">The sequence shown here is derived from an EMBL/GenBank/DDBJ whole genome shotgun (WGS) entry which is preliminary data.</text>
</comment>
<gene>
    <name evidence="4" type="ORF">ISALK_08935</name>
</gene>
<evidence type="ECO:0000259" key="3">
    <source>
        <dbReference type="SMART" id="SM01008"/>
    </source>
</evidence>
<dbReference type="InterPro" id="IPR008274">
    <property type="entry name" value="AldOxase/xan_DH_MoCoBD1"/>
</dbReference>
<keyword evidence="5" id="KW-1185">Reference proteome</keyword>
<dbReference type="AlphaFoldDB" id="A0AA43XL49"/>
<evidence type="ECO:0000256" key="2">
    <source>
        <dbReference type="ARBA" id="ARBA00023002"/>
    </source>
</evidence>
<dbReference type="EMBL" id="SUMG01000009">
    <property type="protein sequence ID" value="NBG88627.1"/>
    <property type="molecule type" value="Genomic_DNA"/>
</dbReference>